<gene>
    <name evidence="1" type="ORF">M5D96_002798</name>
</gene>
<comment type="caution">
    <text evidence="1">The sequence shown here is derived from an EMBL/GenBank/DDBJ whole genome shotgun (WGS) entry which is preliminary data.</text>
</comment>
<dbReference type="Proteomes" id="UP001059596">
    <property type="component" value="Chromosome 3R"/>
</dbReference>
<dbReference type="EMBL" id="JAMKOV010000001">
    <property type="protein sequence ID" value="KAI8046587.1"/>
    <property type="molecule type" value="Genomic_DNA"/>
</dbReference>
<keyword evidence="2" id="KW-1185">Reference proteome</keyword>
<sequence length="63" mass="6889">MYLDTYEMISGTLNIKSAVHPFCFTTPLTVSQSGRLCGSLTWSEGMKLETGVEVSNPLPRVHG</sequence>
<proteinExistence type="predicted"/>
<evidence type="ECO:0000313" key="1">
    <source>
        <dbReference type="EMBL" id="KAI8046587.1"/>
    </source>
</evidence>
<organism evidence="1 2">
    <name type="scientific">Drosophila gunungcola</name>
    <name type="common">fruit fly</name>
    <dbReference type="NCBI Taxonomy" id="103775"/>
    <lineage>
        <taxon>Eukaryota</taxon>
        <taxon>Metazoa</taxon>
        <taxon>Ecdysozoa</taxon>
        <taxon>Arthropoda</taxon>
        <taxon>Hexapoda</taxon>
        <taxon>Insecta</taxon>
        <taxon>Pterygota</taxon>
        <taxon>Neoptera</taxon>
        <taxon>Endopterygota</taxon>
        <taxon>Diptera</taxon>
        <taxon>Brachycera</taxon>
        <taxon>Muscomorpha</taxon>
        <taxon>Ephydroidea</taxon>
        <taxon>Drosophilidae</taxon>
        <taxon>Drosophila</taxon>
        <taxon>Sophophora</taxon>
    </lineage>
</organism>
<name>A0A9P9Z0P1_9MUSC</name>
<evidence type="ECO:0000313" key="2">
    <source>
        <dbReference type="Proteomes" id="UP001059596"/>
    </source>
</evidence>
<accession>A0A9P9Z0P1</accession>
<protein>
    <submittedName>
        <fullName evidence="1">Uncharacterized protein</fullName>
    </submittedName>
</protein>
<reference evidence="1" key="1">
    <citation type="journal article" date="2023" name="Genome Biol. Evol.">
        <title>Long-read-based Genome Assembly of Drosophila gunungcola Reveals Fewer Chemosensory Genes in Flower-breeding Species.</title>
        <authorList>
            <person name="Negi A."/>
            <person name="Liao B.Y."/>
            <person name="Yeh S.D."/>
        </authorList>
    </citation>
    <scope>NUCLEOTIDE SEQUENCE</scope>
    <source>
        <strain evidence="1">Sukarami</strain>
    </source>
</reference>
<dbReference type="AlphaFoldDB" id="A0A9P9Z0P1"/>